<evidence type="ECO:0000313" key="1">
    <source>
        <dbReference type="EMBL" id="KAK1434430.1"/>
    </source>
</evidence>
<dbReference type="AlphaFoldDB" id="A0AAD8P0D5"/>
<dbReference type="EMBL" id="JAUHHV010000001">
    <property type="protein sequence ID" value="KAK1434430.1"/>
    <property type="molecule type" value="Genomic_DNA"/>
</dbReference>
<proteinExistence type="predicted"/>
<name>A0AAD8P0D5_TARER</name>
<comment type="caution">
    <text evidence="1">The sequence shown here is derived from an EMBL/GenBank/DDBJ whole genome shotgun (WGS) entry which is preliminary data.</text>
</comment>
<gene>
    <name evidence="1" type="ORF">QVD17_00171</name>
</gene>
<organism evidence="1 2">
    <name type="scientific">Tagetes erecta</name>
    <name type="common">African marigold</name>
    <dbReference type="NCBI Taxonomy" id="13708"/>
    <lineage>
        <taxon>Eukaryota</taxon>
        <taxon>Viridiplantae</taxon>
        <taxon>Streptophyta</taxon>
        <taxon>Embryophyta</taxon>
        <taxon>Tracheophyta</taxon>
        <taxon>Spermatophyta</taxon>
        <taxon>Magnoliopsida</taxon>
        <taxon>eudicotyledons</taxon>
        <taxon>Gunneridae</taxon>
        <taxon>Pentapetalae</taxon>
        <taxon>asterids</taxon>
        <taxon>campanulids</taxon>
        <taxon>Asterales</taxon>
        <taxon>Asteraceae</taxon>
        <taxon>Asteroideae</taxon>
        <taxon>Heliantheae alliance</taxon>
        <taxon>Tageteae</taxon>
        <taxon>Tagetes</taxon>
    </lineage>
</organism>
<evidence type="ECO:0000313" key="2">
    <source>
        <dbReference type="Proteomes" id="UP001229421"/>
    </source>
</evidence>
<reference evidence="1" key="1">
    <citation type="journal article" date="2023" name="bioRxiv">
        <title>Improved chromosome-level genome assembly for marigold (Tagetes erecta).</title>
        <authorList>
            <person name="Jiang F."/>
            <person name="Yuan L."/>
            <person name="Wang S."/>
            <person name="Wang H."/>
            <person name="Xu D."/>
            <person name="Wang A."/>
            <person name="Fan W."/>
        </authorList>
    </citation>
    <scope>NUCLEOTIDE SEQUENCE</scope>
    <source>
        <strain evidence="1">WSJ</strain>
        <tissue evidence="1">Leaf</tissue>
    </source>
</reference>
<accession>A0AAD8P0D5</accession>
<keyword evidence="2" id="KW-1185">Reference proteome</keyword>
<dbReference type="Proteomes" id="UP001229421">
    <property type="component" value="Unassembled WGS sequence"/>
</dbReference>
<sequence>MLSNSACIDRAVSVIGFFICLAFQVFANLENSQITFVASCSNTRLVSGSDIEAEYLRVLPGESLWLTARLCCII</sequence>
<protein>
    <submittedName>
        <fullName evidence="1">Uncharacterized protein</fullName>
    </submittedName>
</protein>